<dbReference type="InterPro" id="IPR030616">
    <property type="entry name" value="Aur-like"/>
</dbReference>
<dbReference type="InterPro" id="IPR000719">
    <property type="entry name" value="Prot_kinase_dom"/>
</dbReference>
<evidence type="ECO:0000256" key="7">
    <source>
        <dbReference type="ARBA" id="ARBA00048679"/>
    </source>
</evidence>
<feature type="binding site" evidence="9">
    <location>
        <position position="251"/>
    </location>
    <ligand>
        <name>ATP</name>
        <dbReference type="ChEBI" id="CHEBI:30616"/>
    </ligand>
</feature>
<dbReference type="PROSITE" id="PS00107">
    <property type="entry name" value="PROTEIN_KINASE_ATP"/>
    <property type="match status" value="1"/>
</dbReference>
<evidence type="ECO:0000256" key="12">
    <source>
        <dbReference type="RuleBase" id="RU000304"/>
    </source>
</evidence>
<evidence type="ECO:0000256" key="9">
    <source>
        <dbReference type="PIRSR" id="PIRSR630616-2"/>
    </source>
</evidence>
<evidence type="ECO:0000256" key="13">
    <source>
        <dbReference type="RuleBase" id="RU367134"/>
    </source>
</evidence>
<dbReference type="GO" id="GO:0005524">
    <property type="term" value="F:ATP binding"/>
    <property type="evidence" value="ECO:0007669"/>
    <property type="project" value="UniProtKB-UniRule"/>
</dbReference>
<evidence type="ECO:0000256" key="10">
    <source>
        <dbReference type="PIRSR" id="PIRSR630616-3"/>
    </source>
</evidence>
<feature type="binding site" evidence="9">
    <location>
        <begin position="238"/>
        <end position="239"/>
    </location>
    <ligand>
        <name>ATP</name>
        <dbReference type="ChEBI" id="CHEBI:30616"/>
    </ligand>
</feature>
<keyword evidence="5 9" id="KW-0067">ATP-binding</keyword>
<keyword evidence="1 12" id="KW-0723">Serine/threonine-protein kinase</keyword>
<dbReference type="EC" id="2.7.11.1" evidence="13"/>
<comment type="caution">
    <text evidence="16">The sequence shown here is derived from an EMBL/GenBank/DDBJ whole genome shotgun (WGS) entry which is preliminary data.</text>
</comment>
<feature type="binding site" evidence="9 11">
    <location>
        <position position="140"/>
    </location>
    <ligand>
        <name>ATP</name>
        <dbReference type="ChEBI" id="CHEBI:30616"/>
    </ligand>
</feature>
<dbReference type="PROSITE" id="PS00108">
    <property type="entry name" value="PROTEIN_KINASE_ST"/>
    <property type="match status" value="1"/>
</dbReference>
<feature type="cross-link" description="Glycyl lysine isopeptide (Lys-Gly) (interchain with G-Cter in SUMO2)" evidence="10">
    <location>
        <position position="236"/>
    </location>
</feature>
<dbReference type="PANTHER" id="PTHR24350">
    <property type="entry name" value="SERINE/THREONINE-PROTEIN KINASE IAL-RELATED"/>
    <property type="match status" value="1"/>
</dbReference>
<dbReference type="InterPro" id="IPR008271">
    <property type="entry name" value="Ser/Thr_kinase_AS"/>
</dbReference>
<keyword evidence="3 9" id="KW-0547">Nucleotide-binding</keyword>
<feature type="active site" description="Proton acceptor" evidence="8">
    <location>
        <position position="234"/>
    </location>
</feature>
<evidence type="ECO:0000256" key="1">
    <source>
        <dbReference type="ARBA" id="ARBA00022527"/>
    </source>
</evidence>
<gene>
    <name evidence="16" type="ORF">PPRIM_AZ9-3.1.T0770168</name>
</gene>
<dbReference type="FunFam" id="1.10.510.10:FF:000235">
    <property type="entry name" value="Serine/threonine-protein kinase ark1"/>
    <property type="match status" value="1"/>
</dbReference>
<evidence type="ECO:0000256" key="6">
    <source>
        <dbReference type="ARBA" id="ARBA00047899"/>
    </source>
</evidence>
<keyword evidence="2 13" id="KW-0808">Transferase</keyword>
<feature type="region of interest" description="Disordered" evidence="14">
    <location>
        <begin position="50"/>
        <end position="69"/>
    </location>
</feature>
<dbReference type="SMART" id="SM00220">
    <property type="entry name" value="S_TKc"/>
    <property type="match status" value="1"/>
</dbReference>
<evidence type="ECO:0000313" key="17">
    <source>
        <dbReference type="Proteomes" id="UP000688137"/>
    </source>
</evidence>
<comment type="catalytic activity">
    <reaction evidence="7 13">
        <text>L-seryl-[protein] + ATP = O-phospho-L-seryl-[protein] + ADP + H(+)</text>
        <dbReference type="Rhea" id="RHEA:17989"/>
        <dbReference type="Rhea" id="RHEA-COMP:9863"/>
        <dbReference type="Rhea" id="RHEA-COMP:11604"/>
        <dbReference type="ChEBI" id="CHEBI:15378"/>
        <dbReference type="ChEBI" id="CHEBI:29999"/>
        <dbReference type="ChEBI" id="CHEBI:30616"/>
        <dbReference type="ChEBI" id="CHEBI:83421"/>
        <dbReference type="ChEBI" id="CHEBI:456216"/>
        <dbReference type="EC" id="2.7.11.1"/>
    </reaction>
</comment>
<feature type="binding site" evidence="9">
    <location>
        <position position="121"/>
    </location>
    <ligand>
        <name>ATP</name>
        <dbReference type="ChEBI" id="CHEBI:30616"/>
    </ligand>
</feature>
<dbReference type="InterPro" id="IPR017441">
    <property type="entry name" value="Protein_kinase_ATP_BS"/>
</dbReference>
<name>A0A8S1N4H5_PARPR</name>
<evidence type="ECO:0000256" key="8">
    <source>
        <dbReference type="PIRSR" id="PIRSR630616-1"/>
    </source>
</evidence>
<feature type="domain" description="Protein kinase" evidence="15">
    <location>
        <begin position="111"/>
        <end position="360"/>
    </location>
</feature>
<accession>A0A8S1N4H5</accession>
<sequence>MHKIPTSRSASSNRITLINKLSSPLHTQQDILDPKINQKELIEQLLKTIKRKPTQNEKPQKRIRSNANSGQKLVEINKNVLHIRDYETEQQTFKKMLNKTILPKAQQISNYTMLQFLGKGKYSEVQLACEINTGIHVALKIMKKEQISSIWKSIAQELKIQYLLNHPNIVKLYTFFHTSTDIVLVLEYCYHGQLHKLLRSLPETCFTEQVASFYIKQVASALNYLHRNGIIHRDIKPENIFLCYNQIKLADFTHSIYSPQQERSTQCGSLAYISPEIVKGENYDKSTDMWSLGVLAYELCTGETPWEDLSYQEMQDMIISGNIRFPNKFSQELRDFIRNLIHVDPKYRMNARQALAHPWLIDSKQEISQFNIDI</sequence>
<dbReference type="Pfam" id="PF00069">
    <property type="entry name" value="Pkinase"/>
    <property type="match status" value="1"/>
</dbReference>
<dbReference type="PROSITE" id="PS50011">
    <property type="entry name" value="PROTEIN_KINASE_DOM"/>
    <property type="match status" value="1"/>
</dbReference>
<protein>
    <recommendedName>
        <fullName evidence="13">Aurora kinase</fullName>
        <ecNumber evidence="13">2.7.11.1</ecNumber>
    </recommendedName>
</protein>
<dbReference type="OMA" id="HTLCGTM"/>
<reference evidence="16" key="1">
    <citation type="submission" date="2021-01" db="EMBL/GenBank/DDBJ databases">
        <authorList>
            <consortium name="Genoscope - CEA"/>
            <person name="William W."/>
        </authorList>
    </citation>
    <scope>NUCLEOTIDE SEQUENCE</scope>
</reference>
<dbReference type="Proteomes" id="UP000688137">
    <property type="component" value="Unassembled WGS sequence"/>
</dbReference>
<comment type="catalytic activity">
    <reaction evidence="6 13">
        <text>L-threonyl-[protein] + ATP = O-phospho-L-threonyl-[protein] + ADP + H(+)</text>
        <dbReference type="Rhea" id="RHEA:46608"/>
        <dbReference type="Rhea" id="RHEA-COMP:11060"/>
        <dbReference type="Rhea" id="RHEA-COMP:11605"/>
        <dbReference type="ChEBI" id="CHEBI:15378"/>
        <dbReference type="ChEBI" id="CHEBI:30013"/>
        <dbReference type="ChEBI" id="CHEBI:30616"/>
        <dbReference type="ChEBI" id="CHEBI:61977"/>
        <dbReference type="ChEBI" id="CHEBI:456216"/>
        <dbReference type="EC" id="2.7.11.1"/>
    </reaction>
</comment>
<evidence type="ECO:0000256" key="5">
    <source>
        <dbReference type="ARBA" id="ARBA00022840"/>
    </source>
</evidence>
<keyword evidence="4 13" id="KW-0418">Kinase</keyword>
<evidence type="ECO:0000256" key="4">
    <source>
        <dbReference type="ARBA" id="ARBA00022777"/>
    </source>
</evidence>
<evidence type="ECO:0000256" key="14">
    <source>
        <dbReference type="SAM" id="MobiDB-lite"/>
    </source>
</evidence>
<evidence type="ECO:0000259" key="15">
    <source>
        <dbReference type="PROSITE" id="PS50011"/>
    </source>
</evidence>
<dbReference type="FunFam" id="3.30.200.20:FF:000042">
    <property type="entry name" value="Aurora kinase A"/>
    <property type="match status" value="1"/>
</dbReference>
<comment type="similarity">
    <text evidence="13">Belongs to the protein kinase superfamily. Ser/Thr protein kinase family. Aurora subfamily.</text>
</comment>
<evidence type="ECO:0000313" key="16">
    <source>
        <dbReference type="EMBL" id="CAD8086932.1"/>
    </source>
</evidence>
<dbReference type="EMBL" id="CAJJDM010000080">
    <property type="protein sequence ID" value="CAD8086932.1"/>
    <property type="molecule type" value="Genomic_DNA"/>
</dbReference>
<evidence type="ECO:0000256" key="11">
    <source>
        <dbReference type="PROSITE-ProRule" id="PRU10141"/>
    </source>
</evidence>
<proteinExistence type="inferred from homology"/>
<evidence type="ECO:0000256" key="3">
    <source>
        <dbReference type="ARBA" id="ARBA00022741"/>
    </source>
</evidence>
<dbReference type="CDD" id="cd14007">
    <property type="entry name" value="STKc_Aurora"/>
    <property type="match status" value="1"/>
</dbReference>
<keyword evidence="17" id="KW-1185">Reference proteome</keyword>
<dbReference type="GO" id="GO:0004674">
    <property type="term" value="F:protein serine/threonine kinase activity"/>
    <property type="evidence" value="ECO:0007669"/>
    <property type="project" value="UniProtKB-KW"/>
</dbReference>
<evidence type="ECO:0000256" key="2">
    <source>
        <dbReference type="ARBA" id="ARBA00022679"/>
    </source>
</evidence>
<dbReference type="AlphaFoldDB" id="A0A8S1N4H5"/>
<organism evidence="16 17">
    <name type="scientific">Paramecium primaurelia</name>
    <dbReference type="NCBI Taxonomy" id="5886"/>
    <lineage>
        <taxon>Eukaryota</taxon>
        <taxon>Sar</taxon>
        <taxon>Alveolata</taxon>
        <taxon>Ciliophora</taxon>
        <taxon>Intramacronucleata</taxon>
        <taxon>Oligohymenophorea</taxon>
        <taxon>Peniculida</taxon>
        <taxon>Parameciidae</taxon>
        <taxon>Paramecium</taxon>
    </lineage>
</organism>